<evidence type="ECO:0000313" key="2">
    <source>
        <dbReference type="Proteomes" id="UP000265845"/>
    </source>
</evidence>
<keyword evidence="2" id="KW-1185">Reference proteome</keyword>
<evidence type="ECO:0000313" key="1">
    <source>
        <dbReference type="EMBL" id="RIJ32259.1"/>
    </source>
</evidence>
<organism evidence="1 2">
    <name type="scientific">Henriciella algicola</name>
    <dbReference type="NCBI Taxonomy" id="1608422"/>
    <lineage>
        <taxon>Bacteria</taxon>
        <taxon>Pseudomonadati</taxon>
        <taxon>Pseudomonadota</taxon>
        <taxon>Alphaproteobacteria</taxon>
        <taxon>Hyphomonadales</taxon>
        <taxon>Hyphomonadaceae</taxon>
        <taxon>Henriciella</taxon>
    </lineage>
</organism>
<dbReference type="AlphaFoldDB" id="A0A399RQK9"/>
<comment type="caution">
    <text evidence="1">The sequence shown here is derived from an EMBL/GenBank/DDBJ whole genome shotgun (WGS) entry which is preliminary data.</text>
</comment>
<sequence length="76" mass="8397">MLEMRPNCETCDRDLPADEAGAVICSFECTFCEDCAGTVHHNVCPNCGGDFSRRPLRTGTSLEKFPASTKRVLTRK</sequence>
<dbReference type="Pfam" id="PF06906">
    <property type="entry name" value="DUF1272"/>
    <property type="match status" value="1"/>
</dbReference>
<dbReference type="Proteomes" id="UP000265845">
    <property type="component" value="Unassembled WGS sequence"/>
</dbReference>
<protein>
    <submittedName>
        <fullName evidence="1">DUF1272 domain-containing protein</fullName>
    </submittedName>
</protein>
<accession>A0A399RQK9</accession>
<dbReference type="OrthoDB" id="9808883at2"/>
<dbReference type="EMBL" id="QWGA01000003">
    <property type="protein sequence ID" value="RIJ32259.1"/>
    <property type="molecule type" value="Genomic_DNA"/>
</dbReference>
<proteinExistence type="predicted"/>
<reference evidence="1 2" key="1">
    <citation type="submission" date="2018-08" db="EMBL/GenBank/DDBJ databases">
        <title>Henriciella mobilis sp. nov., isolated from seawater.</title>
        <authorList>
            <person name="Cheng H."/>
            <person name="Wu Y.-H."/>
            <person name="Xu X.-W."/>
            <person name="Guo L.-L."/>
        </authorList>
    </citation>
    <scope>NUCLEOTIDE SEQUENCE [LARGE SCALE GENOMIC DNA]</scope>
    <source>
        <strain evidence="1 2">CCUG67844</strain>
    </source>
</reference>
<gene>
    <name evidence="1" type="ORF">D1222_05775</name>
</gene>
<dbReference type="InterPro" id="IPR010696">
    <property type="entry name" value="DUF1272"/>
</dbReference>
<name>A0A399RQK9_9PROT</name>